<accession>A0A074YX27</accession>
<dbReference type="Gene3D" id="3.30.40.10">
    <property type="entry name" value="Zinc/RING finger domain, C3HC4 (zinc finger)"/>
    <property type="match status" value="1"/>
</dbReference>
<feature type="domain" description="RING-type" evidence="10">
    <location>
        <begin position="722"/>
        <end position="762"/>
    </location>
</feature>
<dbReference type="GO" id="GO:0043161">
    <property type="term" value="P:proteasome-mediated ubiquitin-dependent protein catabolic process"/>
    <property type="evidence" value="ECO:0007669"/>
    <property type="project" value="TreeGrafter"/>
</dbReference>
<feature type="transmembrane region" description="Helical" evidence="9">
    <location>
        <begin position="541"/>
        <end position="559"/>
    </location>
</feature>
<feature type="transmembrane region" description="Helical" evidence="9">
    <location>
        <begin position="58"/>
        <end position="76"/>
    </location>
</feature>
<dbReference type="SUPFAM" id="SSF57850">
    <property type="entry name" value="RING/U-box"/>
    <property type="match status" value="1"/>
</dbReference>
<evidence type="ECO:0000256" key="5">
    <source>
        <dbReference type="ARBA" id="ARBA00022833"/>
    </source>
</evidence>
<dbReference type="InterPro" id="IPR050731">
    <property type="entry name" value="HRD1_E3_ubiq-ligases"/>
</dbReference>
<feature type="transmembrane region" description="Helical" evidence="9">
    <location>
        <begin position="641"/>
        <end position="663"/>
    </location>
</feature>
<evidence type="ECO:0000256" key="1">
    <source>
        <dbReference type="ARBA" id="ARBA00004141"/>
    </source>
</evidence>
<organism evidence="11 12">
    <name type="scientific">Opisthorchis viverrini</name>
    <name type="common">Southeast Asian liver fluke</name>
    <dbReference type="NCBI Taxonomy" id="6198"/>
    <lineage>
        <taxon>Eukaryota</taxon>
        <taxon>Metazoa</taxon>
        <taxon>Spiralia</taxon>
        <taxon>Lophotrochozoa</taxon>
        <taxon>Platyhelminthes</taxon>
        <taxon>Trematoda</taxon>
        <taxon>Digenea</taxon>
        <taxon>Opisthorchiida</taxon>
        <taxon>Opisthorchiata</taxon>
        <taxon>Opisthorchiidae</taxon>
        <taxon>Opisthorchis</taxon>
    </lineage>
</organism>
<dbReference type="Pfam" id="PF13705">
    <property type="entry name" value="TRC8_N"/>
    <property type="match status" value="1"/>
</dbReference>
<dbReference type="InterPro" id="IPR013083">
    <property type="entry name" value="Znf_RING/FYVE/PHD"/>
</dbReference>
<evidence type="ECO:0000313" key="12">
    <source>
        <dbReference type="Proteomes" id="UP000054324"/>
    </source>
</evidence>
<proteinExistence type="predicted"/>
<dbReference type="OrthoDB" id="4348522at2759"/>
<dbReference type="AlphaFoldDB" id="A0A074YX27"/>
<feature type="transmembrane region" description="Helical" evidence="9">
    <location>
        <begin position="395"/>
        <end position="417"/>
    </location>
</feature>
<evidence type="ECO:0000259" key="10">
    <source>
        <dbReference type="PROSITE" id="PS50089"/>
    </source>
</evidence>
<keyword evidence="2 9" id="KW-0812">Transmembrane</keyword>
<gene>
    <name evidence="11" type="ORF">T265_11843</name>
</gene>
<feature type="transmembrane region" description="Helical" evidence="9">
    <location>
        <begin position="83"/>
        <end position="103"/>
    </location>
</feature>
<dbReference type="InterPro" id="IPR001841">
    <property type="entry name" value="Znf_RING"/>
</dbReference>
<feature type="transmembrane region" description="Helical" evidence="9">
    <location>
        <begin position="153"/>
        <end position="171"/>
    </location>
</feature>
<feature type="transmembrane region" description="Helical" evidence="9">
    <location>
        <begin position="669"/>
        <end position="694"/>
    </location>
</feature>
<evidence type="ECO:0000256" key="4">
    <source>
        <dbReference type="ARBA" id="ARBA00022771"/>
    </source>
</evidence>
<dbReference type="CTD" id="20326011"/>
<dbReference type="Pfam" id="PF13639">
    <property type="entry name" value="zf-RING_2"/>
    <property type="match status" value="1"/>
</dbReference>
<dbReference type="PROSITE" id="PS50089">
    <property type="entry name" value="ZF_RING_2"/>
    <property type="match status" value="1"/>
</dbReference>
<name>A0A074YX27_OPIVI</name>
<comment type="subcellular location">
    <subcellularLocation>
        <location evidence="1">Membrane</location>
        <topology evidence="1">Multi-pass membrane protein</topology>
    </subcellularLocation>
</comment>
<dbReference type="RefSeq" id="XP_009176893.1">
    <property type="nucleotide sequence ID" value="XM_009178629.1"/>
</dbReference>
<keyword evidence="7 9" id="KW-0472">Membrane</keyword>
<feature type="transmembrane region" description="Helical" evidence="9">
    <location>
        <begin position="123"/>
        <end position="144"/>
    </location>
</feature>
<evidence type="ECO:0000256" key="9">
    <source>
        <dbReference type="SAM" id="Phobius"/>
    </source>
</evidence>
<keyword evidence="4 8" id="KW-0863">Zinc-finger</keyword>
<keyword evidence="6 9" id="KW-1133">Transmembrane helix</keyword>
<dbReference type="GO" id="GO:0008270">
    <property type="term" value="F:zinc ion binding"/>
    <property type="evidence" value="ECO:0007669"/>
    <property type="project" value="UniProtKB-KW"/>
</dbReference>
<keyword evidence="3" id="KW-0479">Metal-binding</keyword>
<dbReference type="GO" id="GO:0012505">
    <property type="term" value="C:endomembrane system"/>
    <property type="evidence" value="ECO:0007669"/>
    <property type="project" value="TreeGrafter"/>
</dbReference>
<dbReference type="STRING" id="6198.A0A074YX27"/>
<keyword evidence="12" id="KW-1185">Reference proteome</keyword>
<evidence type="ECO:0000256" key="2">
    <source>
        <dbReference type="ARBA" id="ARBA00022692"/>
    </source>
</evidence>
<evidence type="ECO:0000313" key="11">
    <source>
        <dbReference type="EMBL" id="KER19361.1"/>
    </source>
</evidence>
<feature type="transmembrane region" description="Helical" evidence="9">
    <location>
        <begin position="597"/>
        <end position="620"/>
    </location>
</feature>
<keyword evidence="5" id="KW-0862">Zinc</keyword>
<evidence type="ECO:0000256" key="7">
    <source>
        <dbReference type="ARBA" id="ARBA00023136"/>
    </source>
</evidence>
<dbReference type="GO" id="GO:0061630">
    <property type="term" value="F:ubiquitin protein ligase activity"/>
    <property type="evidence" value="ECO:0007669"/>
    <property type="project" value="TreeGrafter"/>
</dbReference>
<evidence type="ECO:0000256" key="3">
    <source>
        <dbReference type="ARBA" id="ARBA00022723"/>
    </source>
</evidence>
<protein>
    <recommendedName>
        <fullName evidence="10">RING-type domain-containing protein</fullName>
    </recommendedName>
</protein>
<dbReference type="EMBL" id="KL597234">
    <property type="protein sequence ID" value="KER19361.1"/>
    <property type="molecule type" value="Genomic_DNA"/>
</dbReference>
<dbReference type="Proteomes" id="UP000054324">
    <property type="component" value="Unassembled WGS sequence"/>
</dbReference>
<dbReference type="GeneID" id="20326011"/>
<dbReference type="SMART" id="SM00184">
    <property type="entry name" value="RING"/>
    <property type="match status" value="1"/>
</dbReference>
<sequence>MLTELLSVGDTIIRVPFWFLFELIISSRIDGLSKFIMRQPKFVASLCPDCPGVIEERHIPIFITYIAILCLTAMFFHSMAVFAVHALLLGTTIAWTCLMSYVLLLRFAYAPWEQIDMDSITEIYLGSSFSLSLIILCLMSILAYPNQVTNKRWFLVSSLAAAVPVVCYLPAPYLIKTGPLNYDCHLSRTNGSSAGCSSPAWYAYGVVSLRPQHCYSRELPYDLCTLINPSYGLLFSGPVCPALSALRCSNYFCDPRVREFVYTLARFSVPVLNILLLSLCVKLTQVVSRFRSAITEQLELYRMVGIFEFISHHWNRLNIPRTLAFLWVFKVFTVILYGPKQWPIFPTGYKGTDAHVSNLSLLRRYGAVEEQNQTTISILFTRASVGALVHGSESWLIVFGAASFFGAMAILVVNILVRLLDPRGRHLERLFLTAREAPVDLLEWSVIEDPALAMDQNDLLAVEMLSGTGWNSAVVFLFLAFQYDLPSLPVSQRVSCCLYGITVIAITCVHPVQALIKSLLLRLDAPGRGDSSTWFDHLRPLVFCFGLIGASFCIINYAPEQLVAANATPTSTASSTSSAPLLPRFGSSVESLKARQMRIVLCGCQLLLGLIVTLIEYVIYQISHRIPDWSGFRPALFWTKLISSVLDYMISLLSFLTVCWLSVYDSIGVCRMFIICCYFYFILYPSAVRAYTWVRWKLLFRQRIHSLASPSESELVNRGSTCPICYADMTPDSSRMTRCGHLYHIECLSRWMRRQLFCPICHDDLLSTKVTDRRRVTGNQGNVQPTQA</sequence>
<feature type="transmembrane region" description="Helical" evidence="9">
    <location>
        <begin position="459"/>
        <end position="481"/>
    </location>
</feature>
<dbReference type="GO" id="GO:0016020">
    <property type="term" value="C:membrane"/>
    <property type="evidence" value="ECO:0007669"/>
    <property type="project" value="UniProtKB-SubCell"/>
</dbReference>
<evidence type="ECO:0000256" key="6">
    <source>
        <dbReference type="ARBA" id="ARBA00022989"/>
    </source>
</evidence>
<dbReference type="KEGG" id="ovi:T265_11843"/>
<feature type="transmembrane region" description="Helical" evidence="9">
    <location>
        <begin position="260"/>
        <end position="281"/>
    </location>
</feature>
<dbReference type="InterPro" id="IPR025754">
    <property type="entry name" value="TRC8_N_dom"/>
</dbReference>
<feature type="transmembrane region" description="Helical" evidence="9">
    <location>
        <begin position="501"/>
        <end position="520"/>
    </location>
</feature>
<evidence type="ECO:0000256" key="8">
    <source>
        <dbReference type="PROSITE-ProRule" id="PRU00175"/>
    </source>
</evidence>
<dbReference type="PANTHER" id="PTHR22763">
    <property type="entry name" value="RING ZINC FINGER PROTEIN"/>
    <property type="match status" value="1"/>
</dbReference>
<reference evidence="11 12" key="1">
    <citation type="submission" date="2013-11" db="EMBL/GenBank/DDBJ databases">
        <title>Opisthorchis viverrini - life in the bile duct.</title>
        <authorList>
            <person name="Young N.D."/>
            <person name="Nagarajan N."/>
            <person name="Lin S.J."/>
            <person name="Korhonen P.K."/>
            <person name="Jex A.R."/>
            <person name="Hall R.S."/>
            <person name="Safavi-Hemami H."/>
            <person name="Kaewkong W."/>
            <person name="Bertrand D."/>
            <person name="Gao S."/>
            <person name="Seet Q."/>
            <person name="Wongkham S."/>
            <person name="Teh B.T."/>
            <person name="Wongkham C."/>
            <person name="Intapan P.M."/>
            <person name="Maleewong W."/>
            <person name="Yang X."/>
            <person name="Hu M."/>
            <person name="Wang Z."/>
            <person name="Hofmann A."/>
            <person name="Sternberg P.W."/>
            <person name="Tan P."/>
            <person name="Wang J."/>
            <person name="Gasser R.B."/>
        </authorList>
    </citation>
    <scope>NUCLEOTIDE SEQUENCE [LARGE SCALE GENOMIC DNA]</scope>
</reference>